<evidence type="ECO:0000259" key="1">
    <source>
        <dbReference type="Pfam" id="PF14261"/>
    </source>
</evidence>
<accession>A0A1G8RM06</accession>
<reference evidence="2 3" key="1">
    <citation type="submission" date="2016-10" db="EMBL/GenBank/DDBJ databases">
        <authorList>
            <person name="de Groot N.N."/>
        </authorList>
    </citation>
    <scope>NUCLEOTIDE SEQUENCE [LARGE SCALE GENOMIC DNA]</scope>
    <source>
        <strain evidence="2 3">DSM 21771</strain>
    </source>
</reference>
<dbReference type="RefSeq" id="WP_090399555.1">
    <property type="nucleotide sequence ID" value="NZ_FNEN01000019.1"/>
</dbReference>
<dbReference type="OrthoDB" id="2973070at2"/>
<name>A0A1G8RM06_9BACI</name>
<gene>
    <name evidence="2" type="ORF">SAMN04488123_1194</name>
</gene>
<sequence length="81" mass="9199">MELMASYEQRGTEKGKQEGKQDAILTFLDARFGSTTDSVQEQVCSIEDVELLDELSRKVFSAKSYEDAQEIIAEMVKMENE</sequence>
<dbReference type="InterPro" id="IPR025587">
    <property type="entry name" value="DUF4351"/>
</dbReference>
<dbReference type="Pfam" id="PF14261">
    <property type="entry name" value="DUF4351"/>
    <property type="match status" value="1"/>
</dbReference>
<proteinExistence type="predicted"/>
<dbReference type="Proteomes" id="UP000198853">
    <property type="component" value="Unassembled WGS sequence"/>
</dbReference>
<dbReference type="EMBL" id="FNEN01000019">
    <property type="protein sequence ID" value="SDJ18038.1"/>
    <property type="molecule type" value="Genomic_DNA"/>
</dbReference>
<protein>
    <recommendedName>
        <fullName evidence="1">DUF4351 domain-containing protein</fullName>
    </recommendedName>
</protein>
<evidence type="ECO:0000313" key="2">
    <source>
        <dbReference type="EMBL" id="SDJ18038.1"/>
    </source>
</evidence>
<keyword evidence="3" id="KW-1185">Reference proteome</keyword>
<dbReference type="AlphaFoldDB" id="A0A1G8RM06"/>
<feature type="domain" description="DUF4351" evidence="1">
    <location>
        <begin position="13"/>
        <end position="67"/>
    </location>
</feature>
<evidence type="ECO:0000313" key="3">
    <source>
        <dbReference type="Proteomes" id="UP000198853"/>
    </source>
</evidence>
<organism evidence="2 3">
    <name type="scientific">Natribacillus halophilus</name>
    <dbReference type="NCBI Taxonomy" id="549003"/>
    <lineage>
        <taxon>Bacteria</taxon>
        <taxon>Bacillati</taxon>
        <taxon>Bacillota</taxon>
        <taxon>Bacilli</taxon>
        <taxon>Bacillales</taxon>
        <taxon>Bacillaceae</taxon>
        <taxon>Natribacillus</taxon>
    </lineage>
</organism>